<evidence type="ECO:0000256" key="3">
    <source>
        <dbReference type="ARBA" id="ARBA00022448"/>
    </source>
</evidence>
<evidence type="ECO:0000256" key="4">
    <source>
        <dbReference type="ARBA" id="ARBA00022692"/>
    </source>
</evidence>
<reference evidence="12" key="1">
    <citation type="submission" date="2021-03" db="EMBL/GenBank/DDBJ databases">
        <authorList>
            <person name="Tagirdzhanova G."/>
        </authorList>
    </citation>
    <scope>NUCLEOTIDE SEQUENCE</scope>
</reference>
<dbReference type="GO" id="GO:0005886">
    <property type="term" value="C:plasma membrane"/>
    <property type="evidence" value="ECO:0007669"/>
    <property type="project" value="TreeGrafter"/>
</dbReference>
<comment type="similarity">
    <text evidence="2">Belongs to the ferric reductase (FRE) family.</text>
</comment>
<keyword evidence="9 10" id="KW-0472">Membrane</keyword>
<keyword evidence="8" id="KW-0406">Ion transport</keyword>
<name>A0A8H3G4W3_9LECA</name>
<feature type="transmembrane region" description="Helical" evidence="10">
    <location>
        <begin position="272"/>
        <end position="292"/>
    </location>
</feature>
<gene>
    <name evidence="12" type="ORF">HETSPECPRED_010265</name>
</gene>
<dbReference type="PROSITE" id="PS51384">
    <property type="entry name" value="FAD_FR"/>
    <property type="match status" value="1"/>
</dbReference>
<dbReference type="Pfam" id="PF08022">
    <property type="entry name" value="FAD_binding_8"/>
    <property type="match status" value="1"/>
</dbReference>
<dbReference type="GO" id="GO:0006826">
    <property type="term" value="P:iron ion transport"/>
    <property type="evidence" value="ECO:0007669"/>
    <property type="project" value="TreeGrafter"/>
</dbReference>
<evidence type="ECO:0000313" key="12">
    <source>
        <dbReference type="EMBL" id="CAF9936226.1"/>
    </source>
</evidence>
<feature type="domain" description="FAD-binding FR-type" evidence="11">
    <location>
        <begin position="326"/>
        <end position="462"/>
    </location>
</feature>
<dbReference type="InterPro" id="IPR013121">
    <property type="entry name" value="Fe_red_NAD-bd_6"/>
</dbReference>
<feature type="transmembrane region" description="Helical" evidence="10">
    <location>
        <begin position="171"/>
        <end position="193"/>
    </location>
</feature>
<evidence type="ECO:0000256" key="9">
    <source>
        <dbReference type="ARBA" id="ARBA00023136"/>
    </source>
</evidence>
<dbReference type="GO" id="GO:0006879">
    <property type="term" value="P:intracellular iron ion homeostasis"/>
    <property type="evidence" value="ECO:0007669"/>
    <property type="project" value="TreeGrafter"/>
</dbReference>
<dbReference type="Gene3D" id="3.40.50.80">
    <property type="entry name" value="Nucleotide-binding domain of ferredoxin-NADP reductase (FNR) module"/>
    <property type="match status" value="1"/>
</dbReference>
<dbReference type="Pfam" id="PF01794">
    <property type="entry name" value="Ferric_reduct"/>
    <property type="match status" value="1"/>
</dbReference>
<keyword evidence="7" id="KW-0560">Oxidoreductase</keyword>
<evidence type="ECO:0000313" key="13">
    <source>
        <dbReference type="Proteomes" id="UP000664521"/>
    </source>
</evidence>
<organism evidence="12 13">
    <name type="scientific">Heterodermia speciosa</name>
    <dbReference type="NCBI Taxonomy" id="116794"/>
    <lineage>
        <taxon>Eukaryota</taxon>
        <taxon>Fungi</taxon>
        <taxon>Dikarya</taxon>
        <taxon>Ascomycota</taxon>
        <taxon>Pezizomycotina</taxon>
        <taxon>Lecanoromycetes</taxon>
        <taxon>OSLEUM clade</taxon>
        <taxon>Lecanoromycetidae</taxon>
        <taxon>Caliciales</taxon>
        <taxon>Physciaceae</taxon>
        <taxon>Heterodermia</taxon>
    </lineage>
</organism>
<dbReference type="Proteomes" id="UP000664521">
    <property type="component" value="Unassembled WGS sequence"/>
</dbReference>
<evidence type="ECO:0000256" key="7">
    <source>
        <dbReference type="ARBA" id="ARBA00023002"/>
    </source>
</evidence>
<evidence type="ECO:0000256" key="8">
    <source>
        <dbReference type="ARBA" id="ARBA00023065"/>
    </source>
</evidence>
<keyword evidence="3" id="KW-0813">Transport</keyword>
<dbReference type="EMBL" id="CAJPDS010000090">
    <property type="protein sequence ID" value="CAF9936226.1"/>
    <property type="molecule type" value="Genomic_DNA"/>
</dbReference>
<keyword evidence="13" id="KW-1185">Reference proteome</keyword>
<dbReference type="PANTHER" id="PTHR32361">
    <property type="entry name" value="FERRIC/CUPRIC REDUCTASE TRANSMEMBRANE COMPONENT"/>
    <property type="match status" value="1"/>
</dbReference>
<accession>A0A8H3G4W3</accession>
<dbReference type="InterPro" id="IPR017927">
    <property type="entry name" value="FAD-bd_FR_type"/>
</dbReference>
<feature type="transmembrane region" description="Helical" evidence="10">
    <location>
        <begin position="133"/>
        <end position="151"/>
    </location>
</feature>
<dbReference type="GO" id="GO:0000293">
    <property type="term" value="F:ferric-chelate reductase activity"/>
    <property type="evidence" value="ECO:0007669"/>
    <property type="project" value="UniProtKB-ARBA"/>
</dbReference>
<keyword evidence="5" id="KW-0249">Electron transport</keyword>
<protein>
    <recommendedName>
        <fullName evidence="11">FAD-binding FR-type domain-containing protein</fullName>
    </recommendedName>
</protein>
<keyword evidence="4 10" id="KW-0812">Transmembrane</keyword>
<dbReference type="SUPFAM" id="SSF52343">
    <property type="entry name" value="Ferredoxin reductase-like, C-terminal NADP-linked domain"/>
    <property type="match status" value="1"/>
</dbReference>
<dbReference type="PANTHER" id="PTHR32361:SF12">
    <property type="entry name" value="PUTATIVE (AFU_ORTHOLOGUE AFUA_1G14340)-RELATED"/>
    <property type="match status" value="1"/>
</dbReference>
<comment type="subcellular location">
    <subcellularLocation>
        <location evidence="1">Membrane</location>
        <topology evidence="1">Multi-pass membrane protein</topology>
    </subcellularLocation>
</comment>
<evidence type="ECO:0000256" key="1">
    <source>
        <dbReference type="ARBA" id="ARBA00004141"/>
    </source>
</evidence>
<sequence>MPPTTSRSPYDAALNQTIPPSRAKIIPYTHGLTGVNLKVNDITTQGLWVSVAILVAIVLIARLAQYLYRRFRLIVTIPLTRDQHRYWARDSSFWSKIKKNLLQAPLLHRRHNKEIQLSSAINVGTLPSRLHSLLLGAFLISNIIYCVVLDYRGQSKAALIAELRGRSGHLALINMLILILFAARNNPLIPILSVSFDTFNLFHRWIGRIIVLQSVVHMTAWFVNNEHAIGYNGIKDVLMTDTFAQCGLAAAIALLVIIVQSPGAIRHAFYEVFLITHQILAIVILGATAAHIKLHNLPQKPIIYTIIGIWASERVMRILRIIYYNISYQGVTKVRVEALKGGACRVTFDIRRPFVTAPGHHIYAYIPSISFWMSHPFSVAMVSNEEPLLEYTPAPSPSPSILNGVEKISKHATAAPSYSISCIMAARTGMTRNLYNKARSSPDGVYTCRAFIEGPYGAADTLDSYGTVMLFAGGVGITNQISHMHHLIQGWAANTNATQKLILVWSVRSLDQLQWARPWLEQLSQLDRQGRDLEIVTHVTQLRNVDESIRPQEMQIHPGRANVDKLVEYHFEERIGAMTIGVCGPGALADDVRKAARTVMSRGKVDFWEEAFTW</sequence>
<dbReference type="InterPro" id="IPR013130">
    <property type="entry name" value="Fe3_Rdtase_TM_dom"/>
</dbReference>
<dbReference type="AlphaFoldDB" id="A0A8H3G4W3"/>
<evidence type="ECO:0000259" key="11">
    <source>
        <dbReference type="PROSITE" id="PS51384"/>
    </source>
</evidence>
<evidence type="ECO:0000256" key="10">
    <source>
        <dbReference type="SAM" id="Phobius"/>
    </source>
</evidence>
<evidence type="ECO:0000256" key="5">
    <source>
        <dbReference type="ARBA" id="ARBA00022982"/>
    </source>
</evidence>
<proteinExistence type="inferred from homology"/>
<dbReference type="SFLD" id="SFLDS00052">
    <property type="entry name" value="Ferric_Reductase_Domain"/>
    <property type="match status" value="1"/>
</dbReference>
<dbReference type="SFLD" id="SFLDG01168">
    <property type="entry name" value="Ferric_reductase_subgroup_(FRE"/>
    <property type="match status" value="1"/>
</dbReference>
<dbReference type="GO" id="GO:0015677">
    <property type="term" value="P:copper ion import"/>
    <property type="evidence" value="ECO:0007669"/>
    <property type="project" value="TreeGrafter"/>
</dbReference>
<dbReference type="Pfam" id="PF08030">
    <property type="entry name" value="NAD_binding_6"/>
    <property type="match status" value="1"/>
</dbReference>
<evidence type="ECO:0000256" key="6">
    <source>
        <dbReference type="ARBA" id="ARBA00022989"/>
    </source>
</evidence>
<dbReference type="InterPro" id="IPR051410">
    <property type="entry name" value="Ferric/Cupric_Reductase"/>
</dbReference>
<feature type="transmembrane region" description="Helical" evidence="10">
    <location>
        <begin position="242"/>
        <end position="260"/>
    </location>
</feature>
<feature type="transmembrane region" description="Helical" evidence="10">
    <location>
        <begin position="46"/>
        <end position="64"/>
    </location>
</feature>
<evidence type="ECO:0000256" key="2">
    <source>
        <dbReference type="ARBA" id="ARBA00006278"/>
    </source>
</evidence>
<dbReference type="CDD" id="cd06186">
    <property type="entry name" value="NOX_Duox_like_FAD_NADP"/>
    <property type="match status" value="1"/>
</dbReference>
<dbReference type="InterPro" id="IPR039261">
    <property type="entry name" value="FNR_nucleotide-bd"/>
</dbReference>
<dbReference type="OrthoDB" id="4494341at2759"/>
<comment type="caution">
    <text evidence="12">The sequence shown here is derived from an EMBL/GenBank/DDBJ whole genome shotgun (WGS) entry which is preliminary data.</text>
</comment>
<keyword evidence="6 10" id="KW-1133">Transmembrane helix</keyword>
<dbReference type="InterPro" id="IPR013112">
    <property type="entry name" value="FAD-bd_8"/>
</dbReference>